<dbReference type="RefSeq" id="WP_262843008.1">
    <property type="nucleotide sequence ID" value="NZ_JANZYP010000015.1"/>
</dbReference>
<evidence type="ECO:0000256" key="1">
    <source>
        <dbReference type="SAM" id="Phobius"/>
    </source>
</evidence>
<keyword evidence="3" id="KW-1185">Reference proteome</keyword>
<accession>A0ABV9E7C7</accession>
<evidence type="ECO:0000313" key="3">
    <source>
        <dbReference type="Proteomes" id="UP001595891"/>
    </source>
</evidence>
<organism evidence="2 3">
    <name type="scientific">Sphaerisporangium corydalis</name>
    <dbReference type="NCBI Taxonomy" id="1441875"/>
    <lineage>
        <taxon>Bacteria</taxon>
        <taxon>Bacillati</taxon>
        <taxon>Actinomycetota</taxon>
        <taxon>Actinomycetes</taxon>
        <taxon>Streptosporangiales</taxon>
        <taxon>Streptosporangiaceae</taxon>
        <taxon>Sphaerisporangium</taxon>
    </lineage>
</organism>
<keyword evidence="1" id="KW-0812">Transmembrane</keyword>
<protein>
    <recommendedName>
        <fullName evidence="4">KAP NTPase domain-containing protein</fullName>
    </recommendedName>
</protein>
<comment type="caution">
    <text evidence="2">The sequence shown here is derived from an EMBL/GenBank/DDBJ whole genome shotgun (WGS) entry which is preliminary data.</text>
</comment>
<keyword evidence="1" id="KW-0472">Membrane</keyword>
<dbReference type="EMBL" id="JBHSFN010000002">
    <property type="protein sequence ID" value="MFC4585422.1"/>
    <property type="molecule type" value="Genomic_DNA"/>
</dbReference>
<feature type="transmembrane region" description="Helical" evidence="1">
    <location>
        <begin position="104"/>
        <end position="130"/>
    </location>
</feature>
<sequence>MVNESVFPADLLCQDLALRELYTRALNKALKDPEIRDGFDYVGVRPLPIRIEMMREAEEIFAAVPYEYNAYLLARDGGRRRLDEWVDLIGLDIARGHLKGRLAAIGYTVTVLGVSVLLFSLLVGWTIPWLVEVPTLFIGGLALLGSWVSTRPVAPVLLDRVYRLVRPLAFVPGTAWMARGALVRALEENELTAQLRQRVNARRQDRFDHDFSVTGHPELSEAFDSVYHVPTVVTRELDDLLNRLSSASIGLAGPRGSGKSTLIRRYCQEPPEMTDQADLRCLVSAPVEYAPRDFVLHLFATFCHRSLRYFATVGRPRFAFRLTRIVLAYWLVAWAVVEWPEEAVSTLATLADLLTPILERFYETAASLIPAEVANALFTSSEKTAQLISLVTVGAGTAHLLIAAYRHRSARRAGRPARLVVRARGHLAQIRYLQTFTSGWSGGVKAPAWVEGQVSYNRSRAEQPLSYPEIVSAFRAYARDVAVFLRPAHSVYIGVDELDKIGSGEDAQRFLNEIKGIFGLPNTYFMISVSDDAMNAFERRGLPFRDAFDSSFDEIIRVGLLVYDESLRLLNRRVVGLAEPYIAFCHCLSGGLSRDLIRAARSVISIGRGLSDGAKLEPICAAVIREELCNKARAIVESARDHTMPLDVLDLMHGLARRDRVPATRQVLKSLLDHPLDGPSLEFATYIYFCATLEEIFTSHLTVDRVRGSRIFDDLAGARHAFTIDAQLAWRSISKIRRSWNLTVWEAPD</sequence>
<dbReference type="InterPro" id="IPR027417">
    <property type="entry name" value="P-loop_NTPase"/>
</dbReference>
<dbReference type="Proteomes" id="UP001595891">
    <property type="component" value="Unassembled WGS sequence"/>
</dbReference>
<gene>
    <name evidence="2" type="ORF">ACFO8L_05040</name>
</gene>
<dbReference type="SUPFAM" id="SSF52540">
    <property type="entry name" value="P-loop containing nucleoside triphosphate hydrolases"/>
    <property type="match status" value="1"/>
</dbReference>
<evidence type="ECO:0008006" key="4">
    <source>
        <dbReference type="Google" id="ProtNLM"/>
    </source>
</evidence>
<keyword evidence="1" id="KW-1133">Transmembrane helix</keyword>
<proteinExistence type="predicted"/>
<reference evidence="3" key="1">
    <citation type="journal article" date="2019" name="Int. J. Syst. Evol. Microbiol.">
        <title>The Global Catalogue of Microorganisms (GCM) 10K type strain sequencing project: providing services to taxonomists for standard genome sequencing and annotation.</title>
        <authorList>
            <consortium name="The Broad Institute Genomics Platform"/>
            <consortium name="The Broad Institute Genome Sequencing Center for Infectious Disease"/>
            <person name="Wu L."/>
            <person name="Ma J."/>
        </authorList>
    </citation>
    <scope>NUCLEOTIDE SEQUENCE [LARGE SCALE GENOMIC DNA]</scope>
    <source>
        <strain evidence="3">CCUG 49560</strain>
    </source>
</reference>
<name>A0ABV9E7C7_9ACTN</name>
<evidence type="ECO:0000313" key="2">
    <source>
        <dbReference type="EMBL" id="MFC4585422.1"/>
    </source>
</evidence>